<dbReference type="EC" id="6.3.2.1" evidence="3"/>
<comment type="caution">
    <text evidence="9">The sequence shown here is derived from an EMBL/GenBank/DDBJ whole genome shotgun (WGS) entry which is preliminary data.</text>
</comment>
<evidence type="ECO:0000256" key="5">
    <source>
        <dbReference type="ARBA" id="ARBA00022655"/>
    </source>
</evidence>
<dbReference type="Pfam" id="PF02569">
    <property type="entry name" value="Pantoate_ligase"/>
    <property type="match status" value="1"/>
</dbReference>
<dbReference type="GO" id="GO:0015940">
    <property type="term" value="P:pantothenate biosynthetic process"/>
    <property type="evidence" value="ECO:0007669"/>
    <property type="project" value="UniProtKB-UniPathway"/>
</dbReference>
<sequence length="240" mass="27115">VRQARSENPVVVVSIFVNPTQFGHQEDFEKYPRDHVLDLAILEKEKTDIVFIPSVAEMYPPQFNSWVEVSQVTERLEGASRPGHFRGVTTVVAKLFNIVQPTRAYFGQKDAQQAIVIKKMVADLNMNLEIVTVLTLREPDGLAMSSRNTYLNPQERQAALVLYQALNLAQKLWSQGEKDAERIRQEMTALIKKQPLANIDYVSMADNETLDELDTVSPPALVSLAVRIGRTRLIDNIVLE</sequence>
<evidence type="ECO:0000256" key="1">
    <source>
        <dbReference type="ARBA" id="ARBA00004990"/>
    </source>
</evidence>
<dbReference type="GO" id="GO:0005829">
    <property type="term" value="C:cytosol"/>
    <property type="evidence" value="ECO:0007669"/>
    <property type="project" value="TreeGrafter"/>
</dbReference>
<evidence type="ECO:0000256" key="4">
    <source>
        <dbReference type="ARBA" id="ARBA00022598"/>
    </source>
</evidence>
<keyword evidence="7" id="KW-0067">ATP-binding</keyword>
<accession>X1NXW9</accession>
<comment type="similarity">
    <text evidence="2">Belongs to the pantothenate synthetase family.</text>
</comment>
<evidence type="ECO:0000256" key="2">
    <source>
        <dbReference type="ARBA" id="ARBA00009256"/>
    </source>
</evidence>
<dbReference type="PANTHER" id="PTHR21299:SF1">
    <property type="entry name" value="PANTOATE--BETA-ALANINE LIGASE"/>
    <property type="match status" value="1"/>
</dbReference>
<proteinExistence type="inferred from homology"/>
<evidence type="ECO:0000256" key="8">
    <source>
        <dbReference type="ARBA" id="ARBA00048258"/>
    </source>
</evidence>
<feature type="non-terminal residue" evidence="9">
    <location>
        <position position="1"/>
    </location>
</feature>
<dbReference type="AlphaFoldDB" id="X1NXW9"/>
<dbReference type="HAMAP" id="MF_00158">
    <property type="entry name" value="PanC"/>
    <property type="match status" value="1"/>
</dbReference>
<dbReference type="CDD" id="cd00560">
    <property type="entry name" value="PanC"/>
    <property type="match status" value="1"/>
</dbReference>
<keyword evidence="6" id="KW-0547">Nucleotide-binding</keyword>
<dbReference type="InterPro" id="IPR042176">
    <property type="entry name" value="Pantoate_ligase_C"/>
</dbReference>
<dbReference type="FunFam" id="3.30.1300.10:FF:000001">
    <property type="entry name" value="Pantothenate synthetase"/>
    <property type="match status" value="1"/>
</dbReference>
<keyword evidence="4" id="KW-0436">Ligase</keyword>
<dbReference type="GO" id="GO:0005524">
    <property type="term" value="F:ATP binding"/>
    <property type="evidence" value="ECO:0007669"/>
    <property type="project" value="UniProtKB-KW"/>
</dbReference>
<dbReference type="GO" id="GO:0004592">
    <property type="term" value="F:pantoate-beta-alanine ligase activity"/>
    <property type="evidence" value="ECO:0007669"/>
    <property type="project" value="UniProtKB-EC"/>
</dbReference>
<keyword evidence="5" id="KW-0566">Pantothenate biosynthesis</keyword>
<dbReference type="EMBL" id="BARV01016894">
    <property type="protein sequence ID" value="GAI31630.1"/>
    <property type="molecule type" value="Genomic_DNA"/>
</dbReference>
<dbReference type="SUPFAM" id="SSF52374">
    <property type="entry name" value="Nucleotidylyl transferase"/>
    <property type="match status" value="1"/>
</dbReference>
<dbReference type="UniPathway" id="UPA00028">
    <property type="reaction ID" value="UER00005"/>
</dbReference>
<evidence type="ECO:0000256" key="6">
    <source>
        <dbReference type="ARBA" id="ARBA00022741"/>
    </source>
</evidence>
<evidence type="ECO:0000313" key="9">
    <source>
        <dbReference type="EMBL" id="GAI31630.1"/>
    </source>
</evidence>
<comment type="pathway">
    <text evidence="1">Cofactor biosynthesis; (R)-pantothenate biosynthesis; (R)-pantothenate from (R)-pantoate and beta-alanine: step 1/1.</text>
</comment>
<evidence type="ECO:0000256" key="3">
    <source>
        <dbReference type="ARBA" id="ARBA00012219"/>
    </source>
</evidence>
<dbReference type="Gene3D" id="3.30.1300.10">
    <property type="entry name" value="Pantoate-beta-alanine ligase, C-terminal domain"/>
    <property type="match status" value="1"/>
</dbReference>
<dbReference type="PANTHER" id="PTHR21299">
    <property type="entry name" value="CYTIDYLATE KINASE/PANTOATE-BETA-ALANINE LIGASE"/>
    <property type="match status" value="1"/>
</dbReference>
<organism evidence="9">
    <name type="scientific">marine sediment metagenome</name>
    <dbReference type="NCBI Taxonomy" id="412755"/>
    <lineage>
        <taxon>unclassified sequences</taxon>
        <taxon>metagenomes</taxon>
        <taxon>ecological metagenomes</taxon>
    </lineage>
</organism>
<comment type="catalytic activity">
    <reaction evidence="8">
        <text>(R)-pantoate + beta-alanine + ATP = (R)-pantothenate + AMP + diphosphate + H(+)</text>
        <dbReference type="Rhea" id="RHEA:10912"/>
        <dbReference type="ChEBI" id="CHEBI:15378"/>
        <dbReference type="ChEBI" id="CHEBI:15980"/>
        <dbReference type="ChEBI" id="CHEBI:29032"/>
        <dbReference type="ChEBI" id="CHEBI:30616"/>
        <dbReference type="ChEBI" id="CHEBI:33019"/>
        <dbReference type="ChEBI" id="CHEBI:57966"/>
        <dbReference type="ChEBI" id="CHEBI:456215"/>
        <dbReference type="EC" id="6.3.2.1"/>
    </reaction>
</comment>
<reference evidence="9" key="1">
    <citation type="journal article" date="2014" name="Front. Microbiol.">
        <title>High frequency of phylogenetically diverse reductive dehalogenase-homologous genes in deep subseafloor sedimentary metagenomes.</title>
        <authorList>
            <person name="Kawai M."/>
            <person name="Futagami T."/>
            <person name="Toyoda A."/>
            <person name="Takaki Y."/>
            <person name="Nishi S."/>
            <person name="Hori S."/>
            <person name="Arai W."/>
            <person name="Tsubouchi T."/>
            <person name="Morono Y."/>
            <person name="Uchiyama I."/>
            <person name="Ito T."/>
            <person name="Fujiyama A."/>
            <person name="Inagaki F."/>
            <person name="Takami H."/>
        </authorList>
    </citation>
    <scope>NUCLEOTIDE SEQUENCE</scope>
    <source>
        <strain evidence="9">Expedition CK06-06</strain>
    </source>
</reference>
<dbReference type="InterPro" id="IPR014729">
    <property type="entry name" value="Rossmann-like_a/b/a_fold"/>
</dbReference>
<gene>
    <name evidence="9" type="ORF">S06H3_28889</name>
</gene>
<protein>
    <recommendedName>
        <fullName evidence="3">pantoate--beta-alanine ligase (AMP-forming)</fullName>
        <ecNumber evidence="3">6.3.2.1</ecNumber>
    </recommendedName>
</protein>
<dbReference type="NCBIfam" id="TIGR00018">
    <property type="entry name" value="panC"/>
    <property type="match status" value="1"/>
</dbReference>
<evidence type="ECO:0000256" key="7">
    <source>
        <dbReference type="ARBA" id="ARBA00022840"/>
    </source>
</evidence>
<dbReference type="Gene3D" id="3.40.50.620">
    <property type="entry name" value="HUPs"/>
    <property type="match status" value="1"/>
</dbReference>
<dbReference type="InterPro" id="IPR003721">
    <property type="entry name" value="Pantoate_ligase"/>
</dbReference>
<name>X1NXW9_9ZZZZ</name>